<feature type="domain" description="Cation efflux protein cytoplasmic" evidence="10">
    <location>
        <begin position="206"/>
        <end position="280"/>
    </location>
</feature>
<dbReference type="Pfam" id="PF01545">
    <property type="entry name" value="Cation_efflux"/>
    <property type="match status" value="1"/>
</dbReference>
<evidence type="ECO:0000256" key="8">
    <source>
        <dbReference type="SAM" id="Phobius"/>
    </source>
</evidence>
<comment type="similarity">
    <text evidence="2">Belongs to the cation diffusion facilitator (CDF) transporter (TC 2.A.4) family. SLC30A subfamily.</text>
</comment>
<feature type="transmembrane region" description="Helical" evidence="8">
    <location>
        <begin position="41"/>
        <end position="57"/>
    </location>
</feature>
<feature type="transmembrane region" description="Helical" evidence="8">
    <location>
        <begin position="12"/>
        <end position="35"/>
    </location>
</feature>
<evidence type="ECO:0000256" key="6">
    <source>
        <dbReference type="ARBA" id="ARBA00023065"/>
    </source>
</evidence>
<keyword evidence="3" id="KW-0813">Transport</keyword>
<comment type="caution">
    <text evidence="11">The sequence shown here is derived from an EMBL/GenBank/DDBJ whole genome shotgun (WGS) entry which is preliminary data.</text>
</comment>
<feature type="transmembrane region" description="Helical" evidence="8">
    <location>
        <begin position="113"/>
        <end position="132"/>
    </location>
</feature>
<dbReference type="Gene3D" id="1.20.1510.10">
    <property type="entry name" value="Cation efflux protein transmembrane domain"/>
    <property type="match status" value="1"/>
</dbReference>
<keyword evidence="7 8" id="KW-0472">Membrane</keyword>
<evidence type="ECO:0000256" key="1">
    <source>
        <dbReference type="ARBA" id="ARBA00004141"/>
    </source>
</evidence>
<keyword evidence="4 8" id="KW-0812">Transmembrane</keyword>
<keyword evidence="12" id="KW-1185">Reference proteome</keyword>
<dbReference type="NCBIfam" id="TIGR01297">
    <property type="entry name" value="CDF"/>
    <property type="match status" value="1"/>
</dbReference>
<dbReference type="SUPFAM" id="SSF161111">
    <property type="entry name" value="Cation efflux protein transmembrane domain-like"/>
    <property type="match status" value="1"/>
</dbReference>
<dbReference type="Proteomes" id="UP001628078">
    <property type="component" value="Unassembled WGS sequence"/>
</dbReference>
<evidence type="ECO:0000313" key="12">
    <source>
        <dbReference type="Proteomes" id="UP001628078"/>
    </source>
</evidence>
<evidence type="ECO:0000256" key="2">
    <source>
        <dbReference type="ARBA" id="ARBA00008873"/>
    </source>
</evidence>
<dbReference type="PANTHER" id="PTHR11562">
    <property type="entry name" value="CATION EFFLUX PROTEIN/ ZINC TRANSPORTER"/>
    <property type="match status" value="1"/>
</dbReference>
<evidence type="ECO:0000256" key="3">
    <source>
        <dbReference type="ARBA" id="ARBA00022448"/>
    </source>
</evidence>
<evidence type="ECO:0000259" key="9">
    <source>
        <dbReference type="Pfam" id="PF01545"/>
    </source>
</evidence>
<keyword evidence="5 8" id="KW-1133">Transmembrane helix</keyword>
<dbReference type="PANTHER" id="PTHR11562:SF17">
    <property type="entry name" value="RE54080P-RELATED"/>
    <property type="match status" value="1"/>
</dbReference>
<reference evidence="11 12" key="1">
    <citation type="submission" date="2022-03" db="EMBL/GenBank/DDBJ databases">
        <title>Draft genome sequence of Furfurilactobacillus curtus JCM 31185.</title>
        <authorList>
            <person name="Suzuki S."/>
            <person name="Endo A."/>
            <person name="Kajikawa A."/>
        </authorList>
    </citation>
    <scope>NUCLEOTIDE SEQUENCE [LARGE SCALE GENOMIC DNA]</scope>
    <source>
        <strain evidence="11 12">JCM 31185</strain>
    </source>
</reference>
<dbReference type="InterPro" id="IPR050681">
    <property type="entry name" value="CDF/SLC30A"/>
</dbReference>
<feature type="domain" description="Cation efflux protein transmembrane" evidence="9">
    <location>
        <begin position="14"/>
        <end position="202"/>
    </location>
</feature>
<name>A0ABQ5JS98_9LACO</name>
<dbReference type="SUPFAM" id="SSF160240">
    <property type="entry name" value="Cation efflux protein cytoplasmic domain-like"/>
    <property type="match status" value="1"/>
</dbReference>
<protein>
    <submittedName>
        <fullName evidence="11">Cobalt transporter</fullName>
    </submittedName>
</protein>
<keyword evidence="6" id="KW-0406">Ion transport</keyword>
<evidence type="ECO:0000256" key="4">
    <source>
        <dbReference type="ARBA" id="ARBA00022692"/>
    </source>
</evidence>
<comment type="subcellular location">
    <subcellularLocation>
        <location evidence="1">Membrane</location>
        <topology evidence="1">Multi-pass membrane protein</topology>
    </subcellularLocation>
</comment>
<sequence length="296" mass="32634">MQETKMTGARFLFVTLLNLLITVAEIAGGLVSGSLALLSDAFHNLGDSLSIVLGYVAQRISGKQQNRQRTFGYRRAEILAAFVNGLFLIGVSVVLMVEAARRFMKPEPINGDIMLIVAVIGLLANLISAILMHRGAEESLNIKATYLHVLADALSSIAVIIGGVLIVVFNITWIDPLLTLLVSFYIIYETWPVIHDSISILMQTAPQLDYDAIAADITTIPGVIRVHHIHAWLIDENKVVFSAHVNMQDVMLSEAEQTVAQIRDLLVQKYHLCHVTIQPEVHHGANDALFVNKDRL</sequence>
<dbReference type="InterPro" id="IPR036837">
    <property type="entry name" value="Cation_efflux_CTD_sf"/>
</dbReference>
<evidence type="ECO:0000256" key="7">
    <source>
        <dbReference type="ARBA" id="ARBA00023136"/>
    </source>
</evidence>
<dbReference type="InterPro" id="IPR027469">
    <property type="entry name" value="Cation_efflux_TMD_sf"/>
</dbReference>
<feature type="transmembrane region" description="Helical" evidence="8">
    <location>
        <begin position="144"/>
        <end position="171"/>
    </location>
</feature>
<accession>A0ABQ5JS98</accession>
<evidence type="ECO:0000256" key="5">
    <source>
        <dbReference type="ARBA" id="ARBA00022989"/>
    </source>
</evidence>
<dbReference type="Pfam" id="PF16916">
    <property type="entry name" value="ZT_dimer"/>
    <property type="match status" value="1"/>
</dbReference>
<dbReference type="EMBL" id="BQXO01000006">
    <property type="protein sequence ID" value="GKT06514.1"/>
    <property type="molecule type" value="Genomic_DNA"/>
</dbReference>
<proteinExistence type="inferred from homology"/>
<dbReference type="InterPro" id="IPR027470">
    <property type="entry name" value="Cation_efflux_CTD"/>
</dbReference>
<dbReference type="InterPro" id="IPR058533">
    <property type="entry name" value="Cation_efflux_TM"/>
</dbReference>
<evidence type="ECO:0000313" key="11">
    <source>
        <dbReference type="EMBL" id="GKT06514.1"/>
    </source>
</evidence>
<dbReference type="InterPro" id="IPR002524">
    <property type="entry name" value="Cation_efflux"/>
</dbReference>
<organism evidence="11 12">
    <name type="scientific">Furfurilactobacillus curtus</name>
    <dbReference type="NCBI Taxonomy" id="1746200"/>
    <lineage>
        <taxon>Bacteria</taxon>
        <taxon>Bacillati</taxon>
        <taxon>Bacillota</taxon>
        <taxon>Bacilli</taxon>
        <taxon>Lactobacillales</taxon>
        <taxon>Lactobacillaceae</taxon>
        <taxon>Furfurilactobacillus</taxon>
    </lineage>
</organism>
<gene>
    <name evidence="11" type="ORF">JCM31185_18010</name>
</gene>
<feature type="transmembrane region" description="Helical" evidence="8">
    <location>
        <begin position="78"/>
        <end position="101"/>
    </location>
</feature>
<evidence type="ECO:0000259" key="10">
    <source>
        <dbReference type="Pfam" id="PF16916"/>
    </source>
</evidence>